<name>A0A392UT95_9FABA</name>
<dbReference type="EMBL" id="LXQA010873230">
    <property type="protein sequence ID" value="MCI75005.1"/>
    <property type="molecule type" value="Genomic_DNA"/>
</dbReference>
<dbReference type="AlphaFoldDB" id="A0A392UT95"/>
<evidence type="ECO:0000313" key="3">
    <source>
        <dbReference type="Proteomes" id="UP000265520"/>
    </source>
</evidence>
<sequence length="35" mass="3585">PEQPGAEAPSAAFSITKTFVYVTAIAGIFVSMVLA</sequence>
<keyword evidence="1" id="KW-1133">Transmembrane helix</keyword>
<organism evidence="2 3">
    <name type="scientific">Trifolium medium</name>
    <dbReference type="NCBI Taxonomy" id="97028"/>
    <lineage>
        <taxon>Eukaryota</taxon>
        <taxon>Viridiplantae</taxon>
        <taxon>Streptophyta</taxon>
        <taxon>Embryophyta</taxon>
        <taxon>Tracheophyta</taxon>
        <taxon>Spermatophyta</taxon>
        <taxon>Magnoliopsida</taxon>
        <taxon>eudicotyledons</taxon>
        <taxon>Gunneridae</taxon>
        <taxon>Pentapetalae</taxon>
        <taxon>rosids</taxon>
        <taxon>fabids</taxon>
        <taxon>Fabales</taxon>
        <taxon>Fabaceae</taxon>
        <taxon>Papilionoideae</taxon>
        <taxon>50 kb inversion clade</taxon>
        <taxon>NPAAA clade</taxon>
        <taxon>Hologalegina</taxon>
        <taxon>IRL clade</taxon>
        <taxon>Trifolieae</taxon>
        <taxon>Trifolium</taxon>
    </lineage>
</organism>
<feature type="non-terminal residue" evidence="2">
    <location>
        <position position="1"/>
    </location>
</feature>
<evidence type="ECO:0000256" key="1">
    <source>
        <dbReference type="SAM" id="Phobius"/>
    </source>
</evidence>
<evidence type="ECO:0000313" key="2">
    <source>
        <dbReference type="EMBL" id="MCI75005.1"/>
    </source>
</evidence>
<reference evidence="2 3" key="1">
    <citation type="journal article" date="2018" name="Front. Plant Sci.">
        <title>Red Clover (Trifolium pratense) and Zigzag Clover (T. medium) - A Picture of Genomic Similarities and Differences.</title>
        <authorList>
            <person name="Dluhosova J."/>
            <person name="Istvanek J."/>
            <person name="Nedelnik J."/>
            <person name="Repkova J."/>
        </authorList>
    </citation>
    <scope>NUCLEOTIDE SEQUENCE [LARGE SCALE GENOMIC DNA]</scope>
    <source>
        <strain evidence="3">cv. 10/8</strain>
        <tissue evidence="2">Leaf</tissue>
    </source>
</reference>
<proteinExistence type="predicted"/>
<keyword evidence="1" id="KW-0472">Membrane</keyword>
<keyword evidence="3" id="KW-1185">Reference proteome</keyword>
<protein>
    <submittedName>
        <fullName evidence="2">Transmembrane protein</fullName>
    </submittedName>
</protein>
<keyword evidence="1 2" id="KW-0812">Transmembrane</keyword>
<accession>A0A392UT95</accession>
<feature type="transmembrane region" description="Helical" evidence="1">
    <location>
        <begin position="12"/>
        <end position="34"/>
    </location>
</feature>
<comment type="caution">
    <text evidence="2">The sequence shown here is derived from an EMBL/GenBank/DDBJ whole genome shotgun (WGS) entry which is preliminary data.</text>
</comment>
<dbReference type="Proteomes" id="UP000265520">
    <property type="component" value="Unassembled WGS sequence"/>
</dbReference>